<feature type="binding site" description="axial binding residue" evidence="5">
    <location>
        <position position="526"/>
    </location>
    <ligand>
        <name>heme</name>
        <dbReference type="ChEBI" id="CHEBI:30413"/>
    </ligand>
    <ligandPart>
        <name>Fe</name>
        <dbReference type="ChEBI" id="CHEBI:18248"/>
    </ligandPart>
</feature>
<dbReference type="OrthoDB" id="1470350at2759"/>
<dbReference type="PANTHER" id="PTHR24305:SF166">
    <property type="entry name" value="CYTOCHROME P450 12A4, MITOCHONDRIAL-RELATED"/>
    <property type="match status" value="1"/>
</dbReference>
<dbReference type="Pfam" id="PF00067">
    <property type="entry name" value="p450"/>
    <property type="match status" value="1"/>
</dbReference>
<accession>A0A9W9CVQ4</accession>
<dbReference type="InterPro" id="IPR050121">
    <property type="entry name" value="Cytochrome_P450_monoxygenase"/>
</dbReference>
<dbReference type="GO" id="GO:0004497">
    <property type="term" value="F:monooxygenase activity"/>
    <property type="evidence" value="ECO:0007669"/>
    <property type="project" value="InterPro"/>
</dbReference>
<protein>
    <recommendedName>
        <fullName evidence="9">Cytochrome P450</fullName>
    </recommendedName>
</protein>
<dbReference type="Proteomes" id="UP001140453">
    <property type="component" value="Unassembled WGS sequence"/>
</dbReference>
<dbReference type="GO" id="GO:0005506">
    <property type="term" value="F:iron ion binding"/>
    <property type="evidence" value="ECO:0007669"/>
    <property type="project" value="InterPro"/>
</dbReference>
<dbReference type="SUPFAM" id="SSF48264">
    <property type="entry name" value="Cytochrome P450"/>
    <property type="match status" value="1"/>
</dbReference>
<evidence type="ECO:0000256" key="1">
    <source>
        <dbReference type="ARBA" id="ARBA00010617"/>
    </source>
</evidence>
<proteinExistence type="inferred from homology"/>
<evidence type="ECO:0000256" key="5">
    <source>
        <dbReference type="PIRSR" id="PIRSR602401-1"/>
    </source>
</evidence>
<keyword evidence="2 5" id="KW-0349">Heme</keyword>
<reference evidence="7" key="1">
    <citation type="submission" date="2022-10" db="EMBL/GenBank/DDBJ databases">
        <title>Tapping the CABI collections for fungal endophytes: first genome assemblies for Collariella, Neodidymelliopsis, Ascochyta clinopodiicola, Didymella pomorum, Didymosphaeria variabile, Neocosmospora piperis and Neocucurbitaria cava.</title>
        <authorList>
            <person name="Hill R."/>
        </authorList>
    </citation>
    <scope>NUCLEOTIDE SEQUENCE</scope>
    <source>
        <strain evidence="7">IMI 355082</strain>
    </source>
</reference>
<evidence type="ECO:0000256" key="3">
    <source>
        <dbReference type="ARBA" id="ARBA00022723"/>
    </source>
</evidence>
<comment type="cofactor">
    <cofactor evidence="5">
        <name>heme</name>
        <dbReference type="ChEBI" id="CHEBI:30413"/>
    </cofactor>
</comment>
<dbReference type="GO" id="GO:0020037">
    <property type="term" value="F:heme binding"/>
    <property type="evidence" value="ECO:0007669"/>
    <property type="project" value="InterPro"/>
</dbReference>
<dbReference type="GO" id="GO:0016705">
    <property type="term" value="F:oxidoreductase activity, acting on paired donors, with incorporation or reduction of molecular oxygen"/>
    <property type="evidence" value="ECO:0007669"/>
    <property type="project" value="InterPro"/>
</dbReference>
<organism evidence="7 8">
    <name type="scientific">Gnomoniopsis smithogilvyi</name>
    <dbReference type="NCBI Taxonomy" id="1191159"/>
    <lineage>
        <taxon>Eukaryota</taxon>
        <taxon>Fungi</taxon>
        <taxon>Dikarya</taxon>
        <taxon>Ascomycota</taxon>
        <taxon>Pezizomycotina</taxon>
        <taxon>Sordariomycetes</taxon>
        <taxon>Sordariomycetidae</taxon>
        <taxon>Diaporthales</taxon>
        <taxon>Gnomoniaceae</taxon>
        <taxon>Gnomoniopsis</taxon>
    </lineage>
</organism>
<feature type="region of interest" description="Disordered" evidence="6">
    <location>
        <begin position="472"/>
        <end position="504"/>
    </location>
</feature>
<dbReference type="InterPro" id="IPR002401">
    <property type="entry name" value="Cyt_P450_E_grp-I"/>
</dbReference>
<dbReference type="InterPro" id="IPR001128">
    <property type="entry name" value="Cyt_P450"/>
</dbReference>
<evidence type="ECO:0008006" key="9">
    <source>
        <dbReference type="Google" id="ProtNLM"/>
    </source>
</evidence>
<dbReference type="PRINTS" id="PR00463">
    <property type="entry name" value="EP450I"/>
</dbReference>
<dbReference type="CDD" id="cd11070">
    <property type="entry name" value="CYP56-like"/>
    <property type="match status" value="1"/>
</dbReference>
<comment type="similarity">
    <text evidence="1">Belongs to the cytochrome P450 family.</text>
</comment>
<dbReference type="PANTHER" id="PTHR24305">
    <property type="entry name" value="CYTOCHROME P450"/>
    <property type="match status" value="1"/>
</dbReference>
<dbReference type="Gene3D" id="1.10.630.10">
    <property type="entry name" value="Cytochrome P450"/>
    <property type="match status" value="1"/>
</dbReference>
<evidence type="ECO:0000313" key="7">
    <source>
        <dbReference type="EMBL" id="KAJ4390004.1"/>
    </source>
</evidence>
<feature type="compositionally biased region" description="Basic and acidic residues" evidence="6">
    <location>
        <begin position="487"/>
        <end position="496"/>
    </location>
</feature>
<dbReference type="PRINTS" id="PR00385">
    <property type="entry name" value="P450"/>
</dbReference>
<evidence type="ECO:0000256" key="6">
    <source>
        <dbReference type="SAM" id="MobiDB-lite"/>
    </source>
</evidence>
<gene>
    <name evidence="7" type="ORF">N0V93_007477</name>
</gene>
<keyword evidence="3 5" id="KW-0479">Metal-binding</keyword>
<evidence type="ECO:0000256" key="4">
    <source>
        <dbReference type="ARBA" id="ARBA00023004"/>
    </source>
</evidence>
<dbReference type="EMBL" id="JAPEVB010000004">
    <property type="protein sequence ID" value="KAJ4390004.1"/>
    <property type="molecule type" value="Genomic_DNA"/>
</dbReference>
<dbReference type="AlphaFoldDB" id="A0A9W9CVQ4"/>
<sequence length="597" mass="67700">MATANFTTILFLVPLLYLVRRLFNLAWNYLAARKTGLPVLVNPVTVTSPIWLFGKPLLKRIFASWDWIHRVDNFTQQSKYTPYQKFNSKAYWIVSNREKELYVADPVVAEDVYKRCRVEFQKNSTQYEVLEIFGPNVVTTNGKVWERHRKTTIPPFNERVSETVWDEAARQAEGARKKWFQVSRKEPRGVRSTQDDTTQIAFNVLSAAGFGQDFDFDDAEAQLSGVSEADKKAGHTMSYRESLVYMLEDIVSLVMYTVARTAGWPTWAMWGKIKAMGTAREEYVLYMREKLQKEREEIRAGIVATGAKESLMSVLVRNSDSGLLDESASAKAGRGSKSGPVMTDDEILGNLFVYNLAGHDTTAGALNFAVTLLACEPKWQEWIAEEIDTIVREDQTGLKYNVVFPKLHRCLALMYETLRMYGPVPVSPRYTAASWQNVTIDGKQFAIPPHTDIKLDLAALHHDPNSWGPDPLNFRPDRWIPSPSQKDVSKQKRADSGHGSYDYQSESLIAPAPGTFLPWTGGPRVCPGKKFSQVEFTRAILGMFRDGARVCIVEKEGESTEQARARVRETADKPEVQFTLRMTAVEEIGLKWFTKEE</sequence>
<evidence type="ECO:0000256" key="2">
    <source>
        <dbReference type="ARBA" id="ARBA00022617"/>
    </source>
</evidence>
<dbReference type="InterPro" id="IPR036396">
    <property type="entry name" value="Cyt_P450_sf"/>
</dbReference>
<keyword evidence="8" id="KW-1185">Reference proteome</keyword>
<evidence type="ECO:0000313" key="8">
    <source>
        <dbReference type="Proteomes" id="UP001140453"/>
    </source>
</evidence>
<keyword evidence="4 5" id="KW-0408">Iron</keyword>
<name>A0A9W9CVQ4_9PEZI</name>
<comment type="caution">
    <text evidence="7">The sequence shown here is derived from an EMBL/GenBank/DDBJ whole genome shotgun (WGS) entry which is preliminary data.</text>
</comment>